<dbReference type="GeneID" id="64572529"/>
<sequence>MLSHLSYFDLHDVLAYDALAYDALAYDALACNLPFICAFIGKFHEAASWIMARITYGVKIRKHLSNLIIDKVMMNWYKLLNLPKKLIVTIA</sequence>
<dbReference type="Proteomes" id="UP000663131">
    <property type="component" value="Chromosome 8"/>
</dbReference>
<dbReference type="RefSeq" id="XP_041137383.1">
    <property type="nucleotide sequence ID" value="XM_041279169.1"/>
</dbReference>
<protein>
    <submittedName>
        <fullName evidence="1">Uncharacterized protein</fullName>
    </submittedName>
</protein>
<dbReference type="KEGG" id="bbrx:BRETT_000604"/>
<proteinExistence type="predicted"/>
<reference evidence="1" key="1">
    <citation type="submission" date="2020-10" db="EMBL/GenBank/DDBJ databases">
        <authorList>
            <person name="Palmer J.M."/>
        </authorList>
    </citation>
    <scope>NUCLEOTIDE SEQUENCE</scope>
    <source>
        <strain evidence="1">UCD 2041</strain>
    </source>
</reference>
<organism evidence="1 2">
    <name type="scientific">Dekkera bruxellensis</name>
    <name type="common">Brettanomyces custersii</name>
    <dbReference type="NCBI Taxonomy" id="5007"/>
    <lineage>
        <taxon>Eukaryota</taxon>
        <taxon>Fungi</taxon>
        <taxon>Dikarya</taxon>
        <taxon>Ascomycota</taxon>
        <taxon>Saccharomycotina</taxon>
        <taxon>Pichiomycetes</taxon>
        <taxon>Pichiales</taxon>
        <taxon>Pichiaceae</taxon>
        <taxon>Brettanomyces</taxon>
    </lineage>
</organism>
<name>A0A871RFN6_DEKBR</name>
<gene>
    <name evidence="1" type="ORF">BRETT_000604</name>
</gene>
<dbReference type="EMBL" id="CP063136">
    <property type="protein sequence ID" value="QOU20890.1"/>
    <property type="molecule type" value="Genomic_DNA"/>
</dbReference>
<dbReference type="AlphaFoldDB" id="A0A871RFN6"/>
<accession>A0A871RFN6</accession>
<reference evidence="1" key="2">
    <citation type="journal article" name="BMC Genomics">
        <title>New genome assemblies reveal patterns of domestication and adaptation across Brettanomyces (Dekkera) species.</title>
        <authorList>
            <person name="Roach M.J."/>
            <person name="Borneman A.R."/>
        </authorList>
    </citation>
    <scope>NUCLEOTIDE SEQUENCE</scope>
    <source>
        <strain evidence="1">UCD 2041</strain>
    </source>
</reference>
<evidence type="ECO:0000313" key="2">
    <source>
        <dbReference type="Proteomes" id="UP000663131"/>
    </source>
</evidence>
<evidence type="ECO:0000313" key="1">
    <source>
        <dbReference type="EMBL" id="QOU20890.1"/>
    </source>
</evidence>